<dbReference type="EMBL" id="GGEC01091809">
    <property type="protein sequence ID" value="MBX72293.1"/>
    <property type="molecule type" value="Transcribed_RNA"/>
</dbReference>
<accession>A0A2P2QZ95</accession>
<organism evidence="1">
    <name type="scientific">Rhizophora mucronata</name>
    <name type="common">Asiatic mangrove</name>
    <dbReference type="NCBI Taxonomy" id="61149"/>
    <lineage>
        <taxon>Eukaryota</taxon>
        <taxon>Viridiplantae</taxon>
        <taxon>Streptophyta</taxon>
        <taxon>Embryophyta</taxon>
        <taxon>Tracheophyta</taxon>
        <taxon>Spermatophyta</taxon>
        <taxon>Magnoliopsida</taxon>
        <taxon>eudicotyledons</taxon>
        <taxon>Gunneridae</taxon>
        <taxon>Pentapetalae</taxon>
        <taxon>rosids</taxon>
        <taxon>fabids</taxon>
        <taxon>Malpighiales</taxon>
        <taxon>Rhizophoraceae</taxon>
        <taxon>Rhizophora</taxon>
    </lineage>
</organism>
<reference evidence="1" key="1">
    <citation type="submission" date="2018-02" db="EMBL/GenBank/DDBJ databases">
        <title>Rhizophora mucronata_Transcriptome.</title>
        <authorList>
            <person name="Meera S.P."/>
            <person name="Sreeshan A."/>
            <person name="Augustine A."/>
        </authorList>
    </citation>
    <scope>NUCLEOTIDE SEQUENCE</scope>
    <source>
        <tissue evidence="1">Leaf</tissue>
    </source>
</reference>
<proteinExistence type="predicted"/>
<sequence length="23" mass="2584">MDPVSVDHEILNMSLITSKIDLL</sequence>
<evidence type="ECO:0000313" key="1">
    <source>
        <dbReference type="EMBL" id="MBX72293.1"/>
    </source>
</evidence>
<protein>
    <submittedName>
        <fullName evidence="1">Uncharacterized protein</fullName>
    </submittedName>
</protein>
<name>A0A2P2QZ95_RHIMU</name>
<dbReference type="AlphaFoldDB" id="A0A2P2QZ95"/>